<name>A0AAV6VSR8_9ARAC</name>
<proteinExistence type="predicted"/>
<dbReference type="AlphaFoldDB" id="A0AAV6VSR8"/>
<organism evidence="1 2">
    <name type="scientific">Oedothorax gibbosus</name>
    <dbReference type="NCBI Taxonomy" id="931172"/>
    <lineage>
        <taxon>Eukaryota</taxon>
        <taxon>Metazoa</taxon>
        <taxon>Ecdysozoa</taxon>
        <taxon>Arthropoda</taxon>
        <taxon>Chelicerata</taxon>
        <taxon>Arachnida</taxon>
        <taxon>Araneae</taxon>
        <taxon>Araneomorphae</taxon>
        <taxon>Entelegynae</taxon>
        <taxon>Araneoidea</taxon>
        <taxon>Linyphiidae</taxon>
        <taxon>Erigoninae</taxon>
        <taxon>Oedothorax</taxon>
    </lineage>
</organism>
<accession>A0AAV6VSR8</accession>
<keyword evidence="2" id="KW-1185">Reference proteome</keyword>
<dbReference type="EMBL" id="JAFNEN010000028">
    <property type="protein sequence ID" value="KAG8199288.1"/>
    <property type="molecule type" value="Genomic_DNA"/>
</dbReference>
<evidence type="ECO:0000313" key="1">
    <source>
        <dbReference type="EMBL" id="KAG8199288.1"/>
    </source>
</evidence>
<comment type="caution">
    <text evidence="1">The sequence shown here is derived from an EMBL/GenBank/DDBJ whole genome shotgun (WGS) entry which is preliminary data.</text>
</comment>
<gene>
    <name evidence="1" type="ORF">JTE90_011756</name>
</gene>
<evidence type="ECO:0000313" key="2">
    <source>
        <dbReference type="Proteomes" id="UP000827092"/>
    </source>
</evidence>
<dbReference type="Proteomes" id="UP000827092">
    <property type="component" value="Unassembled WGS sequence"/>
</dbReference>
<protein>
    <submittedName>
        <fullName evidence="1">Uncharacterized protein</fullName>
    </submittedName>
</protein>
<sequence>MISREFRLDILVSLTMPIPSHGVLNTCVISRSTMEDNFATESNSSQEDGRDSIYHIQHATVYLQQSNLATDPGGRGHTIQRVVMVICVLYVKLSR</sequence>
<reference evidence="1 2" key="1">
    <citation type="journal article" date="2022" name="Nat. Ecol. Evol.">
        <title>A masculinizing supergene underlies an exaggerated male reproductive morph in a spider.</title>
        <authorList>
            <person name="Hendrickx F."/>
            <person name="De Corte Z."/>
            <person name="Sonet G."/>
            <person name="Van Belleghem S.M."/>
            <person name="Kostlbacher S."/>
            <person name="Vangestel C."/>
        </authorList>
    </citation>
    <scope>NUCLEOTIDE SEQUENCE [LARGE SCALE GENOMIC DNA]</scope>
    <source>
        <strain evidence="1">W744_W776</strain>
    </source>
</reference>